<proteinExistence type="predicted"/>
<keyword evidence="3" id="KW-0597">Phosphoprotein</keyword>
<dbReference type="InterPro" id="IPR003594">
    <property type="entry name" value="HATPase_dom"/>
</dbReference>
<accession>A0A2S9V4G3</accession>
<evidence type="ECO:0000256" key="3">
    <source>
        <dbReference type="ARBA" id="ARBA00022553"/>
    </source>
</evidence>
<dbReference type="Gene3D" id="3.30.565.10">
    <property type="entry name" value="Histidine kinase-like ATPase, C-terminal domain"/>
    <property type="match status" value="1"/>
</dbReference>
<dbReference type="SMART" id="SM00387">
    <property type="entry name" value="HATPase_c"/>
    <property type="match status" value="1"/>
</dbReference>
<evidence type="ECO:0000313" key="6">
    <source>
        <dbReference type="Proteomes" id="UP000238949"/>
    </source>
</evidence>
<keyword evidence="6" id="KW-1185">Reference proteome</keyword>
<dbReference type="SUPFAM" id="SSF55874">
    <property type="entry name" value="ATPase domain of HSP90 chaperone/DNA topoisomerase II/histidine kinase"/>
    <property type="match status" value="1"/>
</dbReference>
<gene>
    <name evidence="5" type="ORF">C6Y40_22580</name>
</gene>
<reference evidence="6" key="1">
    <citation type="journal article" date="2020" name="Int. J. Syst. Evol. Microbiol.">
        <title>Alteromonas alba sp. nov., a marine bacterium isolated from the seawater of the West Pacific Ocean.</title>
        <authorList>
            <person name="Sun C."/>
            <person name="Wu Y.-H."/>
            <person name="Xamxidin M."/>
            <person name="Cheng H."/>
            <person name="Xu X.-W."/>
        </authorList>
    </citation>
    <scope>NUCLEOTIDE SEQUENCE [LARGE SCALE GENOMIC DNA]</scope>
    <source>
        <strain evidence="6">190</strain>
    </source>
</reference>
<dbReference type="SUPFAM" id="SSF47384">
    <property type="entry name" value="Homodimeric domain of signal transducing histidine kinase"/>
    <property type="match status" value="1"/>
</dbReference>
<comment type="catalytic activity">
    <reaction evidence="1">
        <text>ATP + protein L-histidine = ADP + protein N-phospho-L-histidine.</text>
        <dbReference type="EC" id="2.7.13.3"/>
    </reaction>
</comment>
<sequence length="450" mass="50057">MTDVETLHETIQKLRYENGQLQRFKQINQLMLHSLDAIMTSTHRSEVFARLFEVIGEILPCDQILIAHHNEEQSTVIPVCSSIEGKTFKPLRYTDLTNVFEETMNVFNVALIPGWKAHLGDWLPDANSVLIHPISTSQAKYIWLISDKNIGAFSKQYEDIFVSFSAFVANTLSHFEQRSLIRERETLLEERDRIEKSMMHQDKMAALGQLAAGVAHELNNPLGFINSNLSSLQDYIGDISEFVSKATESSEAMKALHKKMDIDYILTDTDDLIDESLQGIRRASDIIANLKSFSHPDEKTRVDLDLNAVIELALTIIKTQAKTVVDIDFTRCEEKPVIHVNANQLAQVFINIVTNAIQAITDKAGRIAITIQAGNNSVDCRIADNGPGIPAAVAAKIFDPFFTTKTVGMGTGLGLSISKAIVEKYGGELHLESSSAKGTCFLIRLPRVSK</sequence>
<evidence type="ECO:0000313" key="5">
    <source>
        <dbReference type="EMBL" id="PRO71352.1"/>
    </source>
</evidence>
<dbReference type="SMART" id="SM00388">
    <property type="entry name" value="HisKA"/>
    <property type="match status" value="1"/>
</dbReference>
<dbReference type="Pfam" id="PF02518">
    <property type="entry name" value="HATPase_c"/>
    <property type="match status" value="1"/>
</dbReference>
<dbReference type="InterPro" id="IPR005467">
    <property type="entry name" value="His_kinase_dom"/>
</dbReference>
<dbReference type="PANTHER" id="PTHR43065:SF42">
    <property type="entry name" value="TWO-COMPONENT SENSOR PPRA"/>
    <property type="match status" value="1"/>
</dbReference>
<dbReference type="Gene3D" id="1.10.287.130">
    <property type="match status" value="1"/>
</dbReference>
<feature type="domain" description="Histidine kinase" evidence="4">
    <location>
        <begin position="213"/>
        <end position="449"/>
    </location>
</feature>
<dbReference type="RefSeq" id="WP_105936650.1">
    <property type="nucleotide sequence ID" value="NZ_PVNP01000207.1"/>
</dbReference>
<organism evidence="5 6">
    <name type="scientific">Alteromonas alba</name>
    <dbReference type="NCBI Taxonomy" id="2079529"/>
    <lineage>
        <taxon>Bacteria</taxon>
        <taxon>Pseudomonadati</taxon>
        <taxon>Pseudomonadota</taxon>
        <taxon>Gammaproteobacteria</taxon>
        <taxon>Alteromonadales</taxon>
        <taxon>Alteromonadaceae</taxon>
        <taxon>Alteromonas/Salinimonas group</taxon>
        <taxon>Alteromonas</taxon>
    </lineage>
</organism>
<dbReference type="PANTHER" id="PTHR43065">
    <property type="entry name" value="SENSOR HISTIDINE KINASE"/>
    <property type="match status" value="1"/>
</dbReference>
<dbReference type="SUPFAM" id="SSF55781">
    <property type="entry name" value="GAF domain-like"/>
    <property type="match status" value="1"/>
</dbReference>
<dbReference type="PROSITE" id="PS50109">
    <property type="entry name" value="HIS_KIN"/>
    <property type="match status" value="1"/>
</dbReference>
<dbReference type="AlphaFoldDB" id="A0A2S9V4G3"/>
<dbReference type="InterPro" id="IPR036097">
    <property type="entry name" value="HisK_dim/P_sf"/>
</dbReference>
<dbReference type="Proteomes" id="UP000238949">
    <property type="component" value="Unassembled WGS sequence"/>
</dbReference>
<evidence type="ECO:0000256" key="1">
    <source>
        <dbReference type="ARBA" id="ARBA00000085"/>
    </source>
</evidence>
<dbReference type="InterPro" id="IPR036890">
    <property type="entry name" value="HATPase_C_sf"/>
</dbReference>
<dbReference type="PRINTS" id="PR00344">
    <property type="entry name" value="BCTRLSENSOR"/>
</dbReference>
<name>A0A2S9V4G3_9ALTE</name>
<dbReference type="CDD" id="cd00082">
    <property type="entry name" value="HisKA"/>
    <property type="match status" value="1"/>
</dbReference>
<evidence type="ECO:0000256" key="2">
    <source>
        <dbReference type="ARBA" id="ARBA00012438"/>
    </source>
</evidence>
<dbReference type="EC" id="2.7.13.3" evidence="2"/>
<dbReference type="EMBL" id="PVNP01000207">
    <property type="protein sequence ID" value="PRO71352.1"/>
    <property type="molecule type" value="Genomic_DNA"/>
</dbReference>
<dbReference type="OrthoDB" id="9772100at2"/>
<dbReference type="GO" id="GO:0000155">
    <property type="term" value="F:phosphorelay sensor kinase activity"/>
    <property type="evidence" value="ECO:0007669"/>
    <property type="project" value="InterPro"/>
</dbReference>
<dbReference type="InterPro" id="IPR004358">
    <property type="entry name" value="Sig_transdc_His_kin-like_C"/>
</dbReference>
<dbReference type="Pfam" id="PF00512">
    <property type="entry name" value="HisKA"/>
    <property type="match status" value="1"/>
</dbReference>
<protein>
    <recommendedName>
        <fullName evidence="2">histidine kinase</fullName>
        <ecNumber evidence="2">2.7.13.3</ecNumber>
    </recommendedName>
</protein>
<comment type="caution">
    <text evidence="5">The sequence shown here is derived from an EMBL/GenBank/DDBJ whole genome shotgun (WGS) entry which is preliminary data.</text>
</comment>
<dbReference type="InterPro" id="IPR003661">
    <property type="entry name" value="HisK_dim/P_dom"/>
</dbReference>
<evidence type="ECO:0000259" key="4">
    <source>
        <dbReference type="PROSITE" id="PS50109"/>
    </source>
</evidence>